<organism evidence="1 2">
    <name type="scientific">Qipengyuania qiaonensis</name>
    <dbReference type="NCBI Taxonomy" id="2867240"/>
    <lineage>
        <taxon>Bacteria</taxon>
        <taxon>Pseudomonadati</taxon>
        <taxon>Pseudomonadota</taxon>
        <taxon>Alphaproteobacteria</taxon>
        <taxon>Sphingomonadales</taxon>
        <taxon>Erythrobacteraceae</taxon>
        <taxon>Qipengyuania</taxon>
    </lineage>
</organism>
<dbReference type="InterPro" id="IPR009959">
    <property type="entry name" value="Cyclase_SnoaL-like"/>
</dbReference>
<dbReference type="SUPFAM" id="SSF54427">
    <property type="entry name" value="NTF2-like"/>
    <property type="match status" value="1"/>
</dbReference>
<protein>
    <submittedName>
        <fullName evidence="1">Ester cyclase</fullName>
    </submittedName>
</protein>
<dbReference type="PANTHER" id="PTHR38436:SF1">
    <property type="entry name" value="ESTER CYCLASE"/>
    <property type="match status" value="1"/>
</dbReference>
<dbReference type="RefSeq" id="WP_221560104.1">
    <property type="nucleotide sequence ID" value="NZ_JAIGNO010000013.1"/>
</dbReference>
<sequence length="134" mass="15057">MITPKDLARLFVDIMNGHEASRFAELVTEDYLNHNPAVENGRAGICAFMAHWFETMPDLVVTCEDVLVDGDRVAGRFSYYGTHSGDFVGIPASGATVHMRSIDIWRVENGLFAEHWDELNMLEVFQQMGALPRP</sequence>
<gene>
    <name evidence="1" type="ORF">K3174_14815</name>
</gene>
<dbReference type="PANTHER" id="PTHR38436">
    <property type="entry name" value="POLYKETIDE CYCLASE SNOAL-LIKE DOMAIN"/>
    <property type="match status" value="1"/>
</dbReference>
<dbReference type="EMBL" id="JAIGNO010000013">
    <property type="protein sequence ID" value="MBX7483801.1"/>
    <property type="molecule type" value="Genomic_DNA"/>
</dbReference>
<evidence type="ECO:0000313" key="1">
    <source>
        <dbReference type="EMBL" id="MBX7483801.1"/>
    </source>
</evidence>
<reference evidence="1 2" key="1">
    <citation type="submission" date="2021-08" db="EMBL/GenBank/DDBJ databases">
        <title>Comparative Genomics Analysis of the Genus Qipengyuania Reveals Extensive Genetic Diversity and Metabolic Versatility, Including the Description of Fifteen Novel Species.</title>
        <authorList>
            <person name="Liu Y."/>
        </authorList>
    </citation>
    <scope>NUCLEOTIDE SEQUENCE [LARGE SCALE GENOMIC DNA]</scope>
    <source>
        <strain evidence="1 2">6D47A</strain>
    </source>
</reference>
<evidence type="ECO:0000313" key="2">
    <source>
        <dbReference type="Proteomes" id="UP000755104"/>
    </source>
</evidence>
<proteinExistence type="predicted"/>
<dbReference type="Gene3D" id="3.10.450.50">
    <property type="match status" value="1"/>
</dbReference>
<keyword evidence="2" id="KW-1185">Reference proteome</keyword>
<dbReference type="Proteomes" id="UP000755104">
    <property type="component" value="Unassembled WGS sequence"/>
</dbReference>
<accession>A0ABS7J977</accession>
<dbReference type="InterPro" id="IPR032710">
    <property type="entry name" value="NTF2-like_dom_sf"/>
</dbReference>
<dbReference type="Pfam" id="PF07366">
    <property type="entry name" value="SnoaL"/>
    <property type="match status" value="1"/>
</dbReference>
<comment type="caution">
    <text evidence="1">The sequence shown here is derived from an EMBL/GenBank/DDBJ whole genome shotgun (WGS) entry which is preliminary data.</text>
</comment>
<name>A0ABS7J977_9SPHN</name>